<gene>
    <name evidence="1" type="ORF">AW09_004150</name>
</gene>
<evidence type="ECO:0000313" key="2">
    <source>
        <dbReference type="Proteomes" id="UP000020077"/>
    </source>
</evidence>
<dbReference type="EMBL" id="JDVG02000656">
    <property type="protein sequence ID" value="KFB70728.1"/>
    <property type="molecule type" value="Genomic_DNA"/>
</dbReference>
<reference evidence="1 2" key="1">
    <citation type="submission" date="2014-02" db="EMBL/GenBank/DDBJ databases">
        <title>Expanding our view of genomic diversity in Candidatus Accumulibacter clades.</title>
        <authorList>
            <person name="Skennerton C.T."/>
            <person name="Barr J.J."/>
            <person name="Slater F.R."/>
            <person name="Bond P.L."/>
            <person name="Tyson G.W."/>
        </authorList>
    </citation>
    <scope>NUCLEOTIDE SEQUENCE [LARGE SCALE GENOMIC DNA]</scope>
    <source>
        <strain evidence="2">BA-91</strain>
    </source>
</reference>
<organism evidence="1 2">
    <name type="scientific">Candidatus Accumulibacter phosphatis</name>
    <dbReference type="NCBI Taxonomy" id="327160"/>
    <lineage>
        <taxon>Bacteria</taxon>
        <taxon>Pseudomonadati</taxon>
        <taxon>Pseudomonadota</taxon>
        <taxon>Betaproteobacteria</taxon>
        <taxon>Candidatus Accumulibacter</taxon>
    </lineage>
</organism>
<name>A0A080LRE5_9PROT</name>
<evidence type="ECO:0000313" key="1">
    <source>
        <dbReference type="EMBL" id="KFB70728.1"/>
    </source>
</evidence>
<comment type="caution">
    <text evidence="1">The sequence shown here is derived from an EMBL/GenBank/DDBJ whole genome shotgun (WGS) entry which is preliminary data.</text>
</comment>
<sequence>MGADATAIHVCQTGGSKDAAPCQSHRVEVDVGGEDLQSVLIEGSSQTFGKQDGQRIRFLAGGAARGPDADVVTGLFVGENVANHLVEAGKGIAVPKEGGDRDQDVLAQPVEFDRRVVDHLQVIL</sequence>
<dbReference type="AlphaFoldDB" id="A0A080LRE5"/>
<protein>
    <submittedName>
        <fullName evidence="1">Uncharacterized protein</fullName>
    </submittedName>
</protein>
<accession>A0A080LRE5</accession>
<proteinExistence type="predicted"/>
<dbReference type="Proteomes" id="UP000020077">
    <property type="component" value="Unassembled WGS sequence"/>
</dbReference>